<proteinExistence type="predicted"/>
<evidence type="ECO:0000313" key="1">
    <source>
        <dbReference type="EMBL" id="STZ13893.1"/>
    </source>
</evidence>
<evidence type="ECO:0000313" key="2">
    <source>
        <dbReference type="Proteomes" id="UP000255279"/>
    </source>
</evidence>
<evidence type="ECO:0008006" key="3">
    <source>
        <dbReference type="Google" id="ProtNLM"/>
    </source>
</evidence>
<protein>
    <recommendedName>
        <fullName evidence="3">PIN domain-containing protein</fullName>
    </recommendedName>
</protein>
<dbReference type="SUPFAM" id="SSF88723">
    <property type="entry name" value="PIN domain-like"/>
    <property type="match status" value="1"/>
</dbReference>
<name>A0A378R760_9GAMM</name>
<accession>A0A378R760</accession>
<organism evidence="1 2">
    <name type="scientific">Moraxella caviae</name>
    <dbReference type="NCBI Taxonomy" id="34060"/>
    <lineage>
        <taxon>Bacteria</taxon>
        <taxon>Pseudomonadati</taxon>
        <taxon>Pseudomonadota</taxon>
        <taxon>Gammaproteobacteria</taxon>
        <taxon>Moraxellales</taxon>
        <taxon>Moraxellaceae</taxon>
        <taxon>Moraxella</taxon>
    </lineage>
</organism>
<dbReference type="Proteomes" id="UP000255279">
    <property type="component" value="Unassembled WGS sequence"/>
</dbReference>
<reference evidence="1 2" key="1">
    <citation type="submission" date="2018-06" db="EMBL/GenBank/DDBJ databases">
        <authorList>
            <consortium name="Pathogen Informatics"/>
            <person name="Doyle S."/>
        </authorList>
    </citation>
    <scope>NUCLEOTIDE SEQUENCE [LARGE SCALE GENOMIC DNA]</scope>
    <source>
        <strain evidence="1 2">NCTC10293</strain>
    </source>
</reference>
<dbReference type="EMBL" id="UGQE01000004">
    <property type="protein sequence ID" value="STZ13893.1"/>
    <property type="molecule type" value="Genomic_DNA"/>
</dbReference>
<gene>
    <name evidence="1" type="ORF">NCTC10293_01472</name>
</gene>
<dbReference type="Gene3D" id="3.40.50.1010">
    <property type="entry name" value="5'-nuclease"/>
    <property type="match status" value="1"/>
</dbReference>
<sequence>MGEWRGFVLLLFIRITLFELERGILQKARKDKQQADVLRRWFDHQIKAEFGERVLSLDANSALKTAHLHIPNPAPLADSFLAGTAIAHHLILVTRNTKDFIGFDGIHLLNPFE</sequence>
<dbReference type="InterPro" id="IPR029060">
    <property type="entry name" value="PIN-like_dom_sf"/>
</dbReference>
<dbReference type="AlphaFoldDB" id="A0A378R760"/>